<comment type="subcellular location">
    <subcellularLocation>
        <location evidence="1">Endomembrane system</location>
        <topology evidence="1">Peripheral membrane protein</topology>
    </subcellularLocation>
    <subcellularLocation>
        <location evidence="5">Membrane</location>
        <location evidence="5">Coated pit</location>
    </subcellularLocation>
</comment>
<dbReference type="InterPro" id="IPR012295">
    <property type="entry name" value="TBP_dom_sf"/>
</dbReference>
<dbReference type="InterPro" id="IPR017104">
    <property type="entry name" value="AP2_complex_asu"/>
</dbReference>
<evidence type="ECO:0000259" key="8">
    <source>
        <dbReference type="Pfam" id="PF02296"/>
    </source>
</evidence>
<comment type="caution">
    <text evidence="9">The sequence shown here is derived from an EMBL/GenBank/DDBJ whole genome shotgun (WGS) entry which is preliminary data.</text>
</comment>
<evidence type="ECO:0000256" key="5">
    <source>
        <dbReference type="PIRNR" id="PIRNR037091"/>
    </source>
</evidence>
<dbReference type="PIRSF" id="PIRSF037091">
    <property type="entry name" value="AP2_complex_alpha"/>
    <property type="match status" value="1"/>
</dbReference>
<dbReference type="Gene3D" id="1.25.10.10">
    <property type="entry name" value="Leucine-rich Repeat Variant"/>
    <property type="match status" value="1"/>
</dbReference>
<evidence type="ECO:0000256" key="6">
    <source>
        <dbReference type="PIRSR" id="PIRSR037091-1"/>
    </source>
</evidence>
<feature type="domain" description="Clathrin/coatomer adaptor adaptin-like N-terminal" evidence="7">
    <location>
        <begin position="22"/>
        <end position="574"/>
    </location>
</feature>
<keyword evidence="5" id="KW-0254">Endocytosis</keyword>
<gene>
    <name evidence="9" type="ORF">BB561_001862</name>
</gene>
<dbReference type="GO" id="GO:0072583">
    <property type="term" value="P:clathrin-dependent endocytosis"/>
    <property type="evidence" value="ECO:0007669"/>
    <property type="project" value="InterPro"/>
</dbReference>
<accession>A0A2T9YSN5</accession>
<protein>
    <recommendedName>
        <fullName evidence="5">AP-2 complex subunit alpha</fullName>
    </recommendedName>
</protein>
<dbReference type="SUPFAM" id="SSF48371">
    <property type="entry name" value="ARM repeat"/>
    <property type="match status" value="1"/>
</dbReference>
<evidence type="ECO:0000313" key="10">
    <source>
        <dbReference type="Proteomes" id="UP000245383"/>
    </source>
</evidence>
<dbReference type="InterPro" id="IPR050840">
    <property type="entry name" value="Adaptor_Complx_Large_Subunit"/>
</dbReference>
<evidence type="ECO:0000256" key="2">
    <source>
        <dbReference type="ARBA" id="ARBA00022448"/>
    </source>
</evidence>
<feature type="binding site" evidence="6">
    <location>
        <begin position="49"/>
        <end position="53"/>
    </location>
    <ligand>
        <name>a 1,2-diacyl-sn-glycero-3-phospho-(1D-myo-inositol-3,4,5-trisphosphate)</name>
        <dbReference type="ChEBI" id="CHEBI:57836"/>
    </ligand>
</feature>
<reference evidence="9 10" key="1">
    <citation type="journal article" date="2018" name="MBio">
        <title>Comparative Genomics Reveals the Core Gene Toolbox for the Fungus-Insect Symbiosis.</title>
        <authorList>
            <person name="Wang Y."/>
            <person name="Stata M."/>
            <person name="Wang W."/>
            <person name="Stajich J.E."/>
            <person name="White M.M."/>
            <person name="Moncalvo J.M."/>
        </authorList>
    </citation>
    <scope>NUCLEOTIDE SEQUENCE [LARGE SCALE GENOMIC DNA]</scope>
    <source>
        <strain evidence="9 10">SWE-8-4</strain>
    </source>
</reference>
<feature type="binding site" evidence="6">
    <location>
        <position position="45"/>
    </location>
    <ligand>
        <name>a 1,2-diacyl-sn-glycero-3-phospho-(1D-myo-inositol-3,4,5-trisphosphate)</name>
        <dbReference type="ChEBI" id="CHEBI:57836"/>
    </ligand>
</feature>
<keyword evidence="2 5" id="KW-0813">Transport</keyword>
<evidence type="ECO:0000259" key="7">
    <source>
        <dbReference type="Pfam" id="PF01602"/>
    </source>
</evidence>
<evidence type="ECO:0000256" key="4">
    <source>
        <dbReference type="ARBA" id="ARBA00023136"/>
    </source>
</evidence>
<dbReference type="GO" id="GO:0006886">
    <property type="term" value="P:intracellular protein transport"/>
    <property type="evidence" value="ECO:0007669"/>
    <property type="project" value="UniProtKB-UniRule"/>
</dbReference>
<keyword evidence="5" id="KW-0168">Coated pit</keyword>
<keyword evidence="3 5" id="KW-0653">Protein transport</keyword>
<dbReference type="Proteomes" id="UP000245383">
    <property type="component" value="Unassembled WGS sequence"/>
</dbReference>
<dbReference type="AlphaFoldDB" id="A0A2T9YSN5"/>
<comment type="similarity">
    <text evidence="5">Belongs to the adaptor complexes large subunit family.</text>
</comment>
<dbReference type="OrthoDB" id="28053at2759"/>
<comment type="function">
    <text evidence="5">Adaptins are components of the adaptor complexes which link clathrin to receptors in coated vesicles. Clathrin-associated protein complexes are believed to interact with the cytoplasmic tails of membrane proteins, leading to their selection and concentration.</text>
</comment>
<dbReference type="EMBL" id="MBFR01000059">
    <property type="protein sequence ID" value="PVU95360.1"/>
    <property type="molecule type" value="Genomic_DNA"/>
</dbReference>
<dbReference type="InterPro" id="IPR016024">
    <property type="entry name" value="ARM-type_fold"/>
</dbReference>
<dbReference type="PANTHER" id="PTHR22780">
    <property type="entry name" value="ADAPTIN, ALPHA/GAMMA/EPSILON"/>
    <property type="match status" value="1"/>
</dbReference>
<dbReference type="InterPro" id="IPR013041">
    <property type="entry name" value="Clathrin_app_Ig-like_sf"/>
</dbReference>
<dbReference type="InterPro" id="IPR009028">
    <property type="entry name" value="Coatomer/calthrin_app_sub_C"/>
</dbReference>
<dbReference type="Gene3D" id="3.30.310.10">
    <property type="entry name" value="TATA-Binding Protein"/>
    <property type="match status" value="1"/>
</dbReference>
<evidence type="ECO:0000256" key="3">
    <source>
        <dbReference type="ARBA" id="ARBA00022927"/>
    </source>
</evidence>
<sequence>MAMRGLKTFITDLRNCKTDEEEQRRVNKELANIRSNFKDKKISGYSRKKYVSKLVFMNLAGYQVSFDQAVIEALVKSDKYSEKRIGYLALSIIIQENLNLSKNLYNAILADLTKSSEVGSCMALHAISLLENQKIATMVSSIIYDMILSKGVQFYQKKKASLCLSILIRRFPSIIKSNIWCEELIKLLTYPHLGVVTSIASVVLVLVQTKPEWCSSATEYSVRKLEKINITRDYPKDYLYHDVPAPWLQIKLLRILQYLEPTDDQKLLTQIEAVILNIYNNLSSQKKNLQNYNIVSALIIEAVNLSIHLGCLGTLIDKTVTVLNSFISSKDVNMQYLGLDTMGHLAVDYEDLKIFQKYKSVFFSALNYTDSSIQNRASDLLFTITTIETAKETVEKLVALLKRTQLGQRSDLLAKIAVLTEKYATEYTWYVDVMYDLILFSDGDIDNNIWKRAVQVIMANKELHVYAVRRSLLVIEPTADKNALKLSIYLIGELGSLISAEPECSPMIQLNKLELSTNKNDSEICGMAITAISKIVANFPEMGEDAIKFFNKIKKNYGIIIQQRINEYIAIIELKNPTLMQAVFSKTEISIGSGSSITKQLLKKSKSMGDRRTWVPETKILRHESKENLQLTSSNSKAQLNSSINSGMASSIAVEILESNYNQLLWQKFGYLYNNEEIKISVKLELLPPVAKLLFYVENTTNKPIDNFSINIQSDKNSNEESLPAEATTEDLCVIRDSDYDEHLYSGLKLLPGIKVERTFKFTCNRIFYNVPKLEISYACDYNGTLKTINFPVPLNFVQFIEPVKLSSQDFLSRWQQLQGSLYESQVIFVPDLSIVEKYNVLKLDNASFDKGSSTDDDELLSNIKAAESPFVDISDAEVLKSTKNNDESANIADYLSSVKKIFESVGLFEIKDLDSDPENYTGVGVATTNTAGRFGTLVRFELDSAKKMAQLTVRATSCDISVLFTKKFSSIFGK</sequence>
<dbReference type="GO" id="GO:0030122">
    <property type="term" value="C:AP-2 adaptor complex"/>
    <property type="evidence" value="ECO:0007669"/>
    <property type="project" value="InterPro"/>
</dbReference>
<dbReference type="SUPFAM" id="SSF49348">
    <property type="entry name" value="Clathrin adaptor appendage domain"/>
    <property type="match status" value="1"/>
</dbReference>
<dbReference type="Pfam" id="PF01602">
    <property type="entry name" value="Adaptin_N"/>
    <property type="match status" value="1"/>
</dbReference>
<dbReference type="InterPro" id="IPR002553">
    <property type="entry name" value="Clathrin/coatomer_adapt-like_N"/>
</dbReference>
<dbReference type="Gene3D" id="2.60.40.1230">
    <property type="match status" value="1"/>
</dbReference>
<organism evidence="9 10">
    <name type="scientific">Smittium simulii</name>
    <dbReference type="NCBI Taxonomy" id="133385"/>
    <lineage>
        <taxon>Eukaryota</taxon>
        <taxon>Fungi</taxon>
        <taxon>Fungi incertae sedis</taxon>
        <taxon>Zoopagomycota</taxon>
        <taxon>Kickxellomycotina</taxon>
        <taxon>Harpellomycetes</taxon>
        <taxon>Harpellales</taxon>
        <taxon>Legeriomycetaceae</taxon>
        <taxon>Smittium</taxon>
    </lineage>
</organism>
<keyword evidence="4 5" id="KW-0472">Membrane</keyword>
<proteinExistence type="inferred from homology"/>
<keyword evidence="10" id="KW-1185">Reference proteome</keyword>
<feature type="domain" description="Clathrin adaptor alpha-adaptin appendage C-terminal subdomain" evidence="8">
    <location>
        <begin position="897"/>
        <end position="962"/>
    </location>
</feature>
<dbReference type="GO" id="GO:0035615">
    <property type="term" value="F:clathrin adaptor activity"/>
    <property type="evidence" value="ECO:0007669"/>
    <property type="project" value="InterPro"/>
</dbReference>
<feature type="binding site" evidence="6">
    <location>
        <begin position="4"/>
        <end position="5"/>
    </location>
    <ligand>
        <name>a 1,2-diacyl-sn-glycero-3-phospho-(1D-myo-inositol-3,4,5-trisphosphate)</name>
        <dbReference type="ChEBI" id="CHEBI:57836"/>
    </ligand>
</feature>
<dbReference type="InterPro" id="IPR003164">
    <property type="entry name" value="Clathrin_a-adaptin_app_sub_C"/>
</dbReference>
<evidence type="ECO:0000256" key="1">
    <source>
        <dbReference type="ARBA" id="ARBA00004184"/>
    </source>
</evidence>
<dbReference type="InterPro" id="IPR011989">
    <property type="entry name" value="ARM-like"/>
</dbReference>
<dbReference type="Pfam" id="PF02296">
    <property type="entry name" value="Alpha_adaptin_C"/>
    <property type="match status" value="1"/>
</dbReference>
<dbReference type="STRING" id="133385.A0A2T9YSN5"/>
<name>A0A2T9YSN5_9FUNG</name>
<evidence type="ECO:0000313" key="9">
    <source>
        <dbReference type="EMBL" id="PVU95360.1"/>
    </source>
</evidence>
<dbReference type="SUPFAM" id="SSF55711">
    <property type="entry name" value="Subdomain of clathrin and coatomer appendage domain"/>
    <property type="match status" value="2"/>
</dbReference>